<protein>
    <submittedName>
        <fullName evidence="2">Uncharacterized protein</fullName>
    </submittedName>
</protein>
<evidence type="ECO:0000256" key="1">
    <source>
        <dbReference type="SAM" id="Phobius"/>
    </source>
</evidence>
<comment type="caution">
    <text evidence="2">The sequence shown here is derived from an EMBL/GenBank/DDBJ whole genome shotgun (WGS) entry which is preliminary data.</text>
</comment>
<dbReference type="Proteomes" id="UP000249808">
    <property type="component" value="Unassembled WGS sequence"/>
</dbReference>
<reference evidence="2 3" key="1">
    <citation type="journal article" date="2018" name="Front. Microbiol.">
        <title>Description and Comparative Genomics of Macrococcus caseolyticus subsp. hominis subsp. nov., Macrococcus goetzii sp. nov., Macrococcus epidermidis sp. nov., and Macrococcus bohemicus sp. nov., Novel Macrococci From Human Clinical Material With Virulence Potential and Suspected Uptake of Foreign DNA by Natural Transformation.</title>
        <authorList>
            <person name="Maslanova I."/>
            <person name="Wertheimer Z."/>
            <person name="Sedlacek I."/>
            <person name="Svec P."/>
            <person name="Indrakova A."/>
            <person name="Kovarovic V."/>
            <person name="Schumann P."/>
            <person name="Sproer C."/>
            <person name="Kralova S."/>
            <person name="Sedo O."/>
            <person name="Kristofova L."/>
            <person name="Vrbovska V."/>
            <person name="Fuzik T."/>
            <person name="Petras P."/>
            <person name="Zdrahal Z."/>
            <person name="Ruzickova V."/>
            <person name="Doskar J."/>
            <person name="Pantucek R."/>
        </authorList>
    </citation>
    <scope>NUCLEOTIDE SEQUENCE [LARGE SCALE GENOMIC DNA]</scope>
    <source>
        <strain evidence="2 3">01/688</strain>
    </source>
</reference>
<feature type="transmembrane region" description="Helical" evidence="1">
    <location>
        <begin position="6"/>
        <end position="24"/>
    </location>
</feature>
<name>A0A327ZQ75_9STAP</name>
<dbReference type="AlphaFoldDB" id="A0A327ZQ75"/>
<feature type="transmembrane region" description="Helical" evidence="1">
    <location>
        <begin position="45"/>
        <end position="67"/>
    </location>
</feature>
<dbReference type="EMBL" id="PZJH01000004">
    <property type="protein sequence ID" value="RAK44316.1"/>
    <property type="molecule type" value="Genomic_DNA"/>
</dbReference>
<proteinExistence type="predicted"/>
<keyword evidence="1" id="KW-0472">Membrane</keyword>
<evidence type="ECO:0000313" key="3">
    <source>
        <dbReference type="Proteomes" id="UP000249808"/>
    </source>
</evidence>
<dbReference type="RefSeq" id="WP_111716328.1">
    <property type="nucleotide sequence ID" value="NZ_JBHSSR010000002.1"/>
</dbReference>
<evidence type="ECO:0000313" key="2">
    <source>
        <dbReference type="EMBL" id="RAK44316.1"/>
    </source>
</evidence>
<accession>A0A327ZQ75</accession>
<keyword evidence="3" id="KW-1185">Reference proteome</keyword>
<sequence length="324" mass="38088">MECILYVLIGIAIILYFSGMYWINKINKKNCKIKDYEKERDLVTYIIEAGGILLTLIALIFSIIFSIRNIDEMKETNKYAEQELKNEKIEKIKQGKTKKIIFNQKLEKSLNDIESNIYKISSLGEPVKKSELDIIHKNIINEIESVYNYEIDYYSKKYIDTLTGLKNLQGTIEAFENSISDKSEITYKDYKDFNTRFGYPTELSNSLKEIRLNREIVEIDEDIENLGIKYLLKDIKFKDGKLMVTITVYNDKENFTVRTSDFILISKFKNYTELNKKEIKVSKDKVQDIELKYDTNSDNTDLNIEYKDSMIPARDNRPITFIIK</sequence>
<keyword evidence="1" id="KW-1133">Transmembrane helix</keyword>
<keyword evidence="1" id="KW-0812">Transmembrane</keyword>
<organism evidence="2 3">
    <name type="scientific">Macrococcus epidermidis</name>
    <dbReference type="NCBI Taxonomy" id="1902580"/>
    <lineage>
        <taxon>Bacteria</taxon>
        <taxon>Bacillati</taxon>
        <taxon>Bacillota</taxon>
        <taxon>Bacilli</taxon>
        <taxon>Bacillales</taxon>
        <taxon>Staphylococcaceae</taxon>
        <taxon>Macrococcus</taxon>
    </lineage>
</organism>
<gene>
    <name evidence="2" type="ORF">BHU61_09130</name>
</gene>